<evidence type="ECO:0000313" key="7">
    <source>
        <dbReference type="EMBL" id="SFC32494.1"/>
    </source>
</evidence>
<dbReference type="OrthoDB" id="206452at2157"/>
<dbReference type="SUPFAM" id="SSF56349">
    <property type="entry name" value="DNA breaking-rejoining enzymes"/>
    <property type="match status" value="1"/>
</dbReference>
<dbReference type="InterPro" id="IPR002104">
    <property type="entry name" value="Integrase_catalytic"/>
</dbReference>
<dbReference type="EMBL" id="FOKW01000007">
    <property type="protein sequence ID" value="SFC32494.1"/>
    <property type="molecule type" value="Genomic_DNA"/>
</dbReference>
<organism evidence="7 8">
    <name type="scientific">Natronobacterium haloterrestre</name>
    <name type="common">Halobiforma haloterrestris</name>
    <dbReference type="NCBI Taxonomy" id="148448"/>
    <lineage>
        <taxon>Archaea</taxon>
        <taxon>Methanobacteriati</taxon>
        <taxon>Methanobacteriota</taxon>
        <taxon>Stenosarchaea group</taxon>
        <taxon>Halobacteria</taxon>
        <taxon>Halobacteriales</taxon>
        <taxon>Natrialbaceae</taxon>
        <taxon>Natronobacterium</taxon>
    </lineage>
</organism>
<dbReference type="PANTHER" id="PTHR30349">
    <property type="entry name" value="PHAGE INTEGRASE-RELATED"/>
    <property type="match status" value="1"/>
</dbReference>
<dbReference type="RefSeq" id="WP_177209171.1">
    <property type="nucleotide sequence ID" value="NZ_FOKW01000007.1"/>
</dbReference>
<reference evidence="8" key="1">
    <citation type="submission" date="2016-10" db="EMBL/GenBank/DDBJ databases">
        <authorList>
            <person name="Varghese N."/>
            <person name="Submissions S."/>
        </authorList>
    </citation>
    <scope>NUCLEOTIDE SEQUENCE [LARGE SCALE GENOMIC DNA]</scope>
    <source>
        <strain evidence="8">DSM 13078</strain>
    </source>
</reference>
<sequence length="351" mass="40116">MSNSKESEADSEVLTGVHKELHEKYCAFLKRSGKATTLQTRRSCLRQWMIHCQERGVDPTTAKESDVREFVDLNLHKADTMVASLLSTVSVFYIWACNRDYCERNPAENVSLDDTDYNHIDPQTSQKVKVLQQRGDTDDAVVAIPPEDVQKIFEHPGSPAIRNELVMRLLYQTGVRSVELANVRISDIDFGKREIRITSAKADPGDENYIRYVYYHENLDYLMREWVQKQRQSYTTAADSEYLFLTQQKPQMRPSYISRIVKEQAKEAGVNEPISEDANGNTRWLVTAHTLRHSMASHSANGTHPADPDGSGIPVHMLAKVLGHRKLDTTMKYVSTDWEQIGKVFRERGPR</sequence>
<keyword evidence="8" id="KW-1185">Reference proteome</keyword>
<evidence type="ECO:0000256" key="1">
    <source>
        <dbReference type="ARBA" id="ARBA00008857"/>
    </source>
</evidence>
<evidence type="ECO:0000256" key="3">
    <source>
        <dbReference type="ARBA" id="ARBA00023172"/>
    </source>
</evidence>
<protein>
    <submittedName>
        <fullName evidence="7">Integrase/recombinase XerD</fullName>
    </submittedName>
</protein>
<dbReference type="AlphaFoldDB" id="A0A1I1I8K7"/>
<dbReference type="Proteomes" id="UP000199161">
    <property type="component" value="Unassembled WGS sequence"/>
</dbReference>
<dbReference type="InterPro" id="IPR011010">
    <property type="entry name" value="DNA_brk_join_enz"/>
</dbReference>
<dbReference type="PROSITE" id="PS51900">
    <property type="entry name" value="CB"/>
    <property type="match status" value="1"/>
</dbReference>
<accession>A0A1I1I8K7</accession>
<keyword evidence="2 4" id="KW-0238">DNA-binding</keyword>
<feature type="domain" description="Tyr recombinase" evidence="5">
    <location>
        <begin position="139"/>
        <end position="346"/>
    </location>
</feature>
<dbReference type="GO" id="GO:0006310">
    <property type="term" value="P:DNA recombination"/>
    <property type="evidence" value="ECO:0007669"/>
    <property type="project" value="UniProtKB-KW"/>
</dbReference>
<comment type="similarity">
    <text evidence="1">Belongs to the 'phage' integrase family.</text>
</comment>
<dbReference type="Gene3D" id="1.10.443.10">
    <property type="entry name" value="Intergrase catalytic core"/>
    <property type="match status" value="1"/>
</dbReference>
<dbReference type="InterPro" id="IPR013762">
    <property type="entry name" value="Integrase-like_cat_sf"/>
</dbReference>
<evidence type="ECO:0000259" key="6">
    <source>
        <dbReference type="PROSITE" id="PS51900"/>
    </source>
</evidence>
<dbReference type="PROSITE" id="PS51898">
    <property type="entry name" value="TYR_RECOMBINASE"/>
    <property type="match status" value="1"/>
</dbReference>
<feature type="domain" description="Core-binding (CB)" evidence="6">
    <location>
        <begin position="16"/>
        <end position="97"/>
    </location>
</feature>
<dbReference type="InterPro" id="IPR044068">
    <property type="entry name" value="CB"/>
</dbReference>
<dbReference type="PANTHER" id="PTHR30349:SF64">
    <property type="entry name" value="PROPHAGE INTEGRASE INTD-RELATED"/>
    <property type="match status" value="1"/>
</dbReference>
<gene>
    <name evidence="7" type="ORF">SAMN05444422_1078</name>
</gene>
<evidence type="ECO:0000259" key="5">
    <source>
        <dbReference type="PROSITE" id="PS51898"/>
    </source>
</evidence>
<proteinExistence type="inferred from homology"/>
<dbReference type="Gene3D" id="1.10.150.130">
    <property type="match status" value="1"/>
</dbReference>
<evidence type="ECO:0000256" key="4">
    <source>
        <dbReference type="PROSITE-ProRule" id="PRU01248"/>
    </source>
</evidence>
<dbReference type="InterPro" id="IPR050090">
    <property type="entry name" value="Tyrosine_recombinase_XerCD"/>
</dbReference>
<evidence type="ECO:0000313" key="8">
    <source>
        <dbReference type="Proteomes" id="UP000199161"/>
    </source>
</evidence>
<name>A0A1I1I8K7_NATHA</name>
<keyword evidence="3" id="KW-0233">DNA recombination</keyword>
<evidence type="ECO:0000256" key="2">
    <source>
        <dbReference type="ARBA" id="ARBA00023125"/>
    </source>
</evidence>
<dbReference type="InterPro" id="IPR010998">
    <property type="entry name" value="Integrase_recombinase_N"/>
</dbReference>
<dbReference type="Pfam" id="PF00589">
    <property type="entry name" value="Phage_integrase"/>
    <property type="match status" value="1"/>
</dbReference>
<dbReference type="CDD" id="cd00397">
    <property type="entry name" value="DNA_BRE_C"/>
    <property type="match status" value="1"/>
</dbReference>
<dbReference type="GO" id="GO:0015074">
    <property type="term" value="P:DNA integration"/>
    <property type="evidence" value="ECO:0007669"/>
    <property type="project" value="InterPro"/>
</dbReference>
<dbReference type="GO" id="GO:0003677">
    <property type="term" value="F:DNA binding"/>
    <property type="evidence" value="ECO:0007669"/>
    <property type="project" value="UniProtKB-UniRule"/>
</dbReference>